<name>A0A6A4SWQ7_SCOMX</name>
<evidence type="ECO:0000256" key="2">
    <source>
        <dbReference type="ARBA" id="ARBA00022840"/>
    </source>
</evidence>
<evidence type="ECO:0000256" key="1">
    <source>
        <dbReference type="ARBA" id="ARBA00022741"/>
    </source>
</evidence>
<keyword evidence="3 5" id="KW-0518">Myosin</keyword>
<evidence type="ECO:0000256" key="4">
    <source>
        <dbReference type="ARBA" id="ARBA00023175"/>
    </source>
</evidence>
<dbReference type="PANTHER" id="PTHR22692:SF21">
    <property type="entry name" value="MYOSIN XVA"/>
    <property type="match status" value="1"/>
</dbReference>
<dbReference type="GO" id="GO:0003779">
    <property type="term" value="F:actin binding"/>
    <property type="evidence" value="ECO:0007669"/>
    <property type="project" value="UniProtKB-KW"/>
</dbReference>
<protein>
    <recommendedName>
        <fullName evidence="11">Unconventional myosin-XV-like</fullName>
    </recommendedName>
</protein>
<dbReference type="InterPro" id="IPR027417">
    <property type="entry name" value="P-loop_NTPase"/>
</dbReference>
<gene>
    <name evidence="9" type="ORF">F2P81_010003</name>
</gene>
<dbReference type="Proteomes" id="UP000438429">
    <property type="component" value="Unassembled WGS sequence"/>
</dbReference>
<feature type="domain" description="UBX" evidence="7">
    <location>
        <begin position="746"/>
        <end position="777"/>
    </location>
</feature>
<dbReference type="PRINTS" id="PR00193">
    <property type="entry name" value="MYOSINHEAVY"/>
</dbReference>
<feature type="region of interest" description="Disordered" evidence="6">
    <location>
        <begin position="270"/>
        <end position="297"/>
    </location>
</feature>
<dbReference type="Gene3D" id="3.40.850.10">
    <property type="entry name" value="Kinesin motor domain"/>
    <property type="match status" value="1"/>
</dbReference>
<organism evidence="9 10">
    <name type="scientific">Scophthalmus maximus</name>
    <name type="common">Turbot</name>
    <name type="synonym">Psetta maxima</name>
    <dbReference type="NCBI Taxonomy" id="52904"/>
    <lineage>
        <taxon>Eukaryota</taxon>
        <taxon>Metazoa</taxon>
        <taxon>Chordata</taxon>
        <taxon>Craniata</taxon>
        <taxon>Vertebrata</taxon>
        <taxon>Euteleostomi</taxon>
        <taxon>Actinopterygii</taxon>
        <taxon>Neopterygii</taxon>
        <taxon>Teleostei</taxon>
        <taxon>Neoteleostei</taxon>
        <taxon>Acanthomorphata</taxon>
        <taxon>Carangaria</taxon>
        <taxon>Pleuronectiformes</taxon>
        <taxon>Pleuronectoidei</taxon>
        <taxon>Scophthalmidae</taxon>
        <taxon>Scophthalmus</taxon>
    </lineage>
</organism>
<dbReference type="InterPro" id="IPR001012">
    <property type="entry name" value="UBX_dom"/>
</dbReference>
<comment type="similarity">
    <text evidence="5">Belongs to the TRAFAC class myosin-kinesin ATPase superfamily. Myosin family.</text>
</comment>
<dbReference type="Gene3D" id="1.20.58.530">
    <property type="match status" value="1"/>
</dbReference>
<dbReference type="SMART" id="SM00242">
    <property type="entry name" value="MYSc"/>
    <property type="match status" value="1"/>
</dbReference>
<accession>A0A6A4SWQ7</accession>
<keyword evidence="5" id="KW-0009">Actin-binding</keyword>
<feature type="region of interest" description="Disordered" evidence="6">
    <location>
        <begin position="387"/>
        <end position="409"/>
    </location>
</feature>
<keyword evidence="4 5" id="KW-0505">Motor protein</keyword>
<dbReference type="SUPFAM" id="SSF52540">
    <property type="entry name" value="P-loop containing nucleoside triphosphate hydrolases"/>
    <property type="match status" value="1"/>
</dbReference>
<feature type="compositionally biased region" description="Low complexity" evidence="6">
    <location>
        <begin position="22"/>
        <end position="39"/>
    </location>
</feature>
<dbReference type="GO" id="GO:0003774">
    <property type="term" value="F:cytoskeletal motor activity"/>
    <property type="evidence" value="ECO:0007669"/>
    <property type="project" value="UniProtKB-UniRule"/>
</dbReference>
<comment type="caution">
    <text evidence="9">The sequence shown here is derived from an EMBL/GenBank/DDBJ whole genome shotgun (WGS) entry which is preliminary data.</text>
</comment>
<feature type="compositionally biased region" description="Polar residues" evidence="6">
    <location>
        <begin position="275"/>
        <end position="290"/>
    </location>
</feature>
<evidence type="ECO:0008006" key="11">
    <source>
        <dbReference type="Google" id="ProtNLM"/>
    </source>
</evidence>
<dbReference type="GO" id="GO:0005524">
    <property type="term" value="F:ATP binding"/>
    <property type="evidence" value="ECO:0007669"/>
    <property type="project" value="UniProtKB-UniRule"/>
</dbReference>
<feature type="region of interest" description="Disordered" evidence="6">
    <location>
        <begin position="721"/>
        <end position="742"/>
    </location>
</feature>
<dbReference type="PROSITE" id="PS50033">
    <property type="entry name" value="UBX"/>
    <property type="match status" value="1"/>
</dbReference>
<feature type="region of interest" description="Disordered" evidence="6">
    <location>
        <begin position="456"/>
        <end position="475"/>
    </location>
</feature>
<dbReference type="InterPro" id="IPR036961">
    <property type="entry name" value="Kinesin_motor_dom_sf"/>
</dbReference>
<evidence type="ECO:0000259" key="7">
    <source>
        <dbReference type="PROSITE" id="PS50033"/>
    </source>
</evidence>
<dbReference type="GO" id="GO:0016459">
    <property type="term" value="C:myosin complex"/>
    <property type="evidence" value="ECO:0007669"/>
    <property type="project" value="UniProtKB-KW"/>
</dbReference>
<reference evidence="9 10" key="1">
    <citation type="submission" date="2019-06" db="EMBL/GenBank/DDBJ databases">
        <title>Draft genomes of female and male turbot (Scophthalmus maximus).</title>
        <authorList>
            <person name="Xu H."/>
            <person name="Xu X.-W."/>
            <person name="Shao C."/>
            <person name="Chen S."/>
        </authorList>
    </citation>
    <scope>NUCLEOTIDE SEQUENCE [LARGE SCALE GENOMIC DNA]</scope>
    <source>
        <strain evidence="9">Ysfricsl-2016a</strain>
        <tissue evidence="9">Blood</tissue>
    </source>
</reference>
<keyword evidence="2 5" id="KW-0067">ATP-binding</keyword>
<feature type="domain" description="Myosin motor" evidence="8">
    <location>
        <begin position="905"/>
        <end position="1401"/>
    </location>
</feature>
<dbReference type="InterPro" id="IPR001609">
    <property type="entry name" value="Myosin_head_motor_dom-like"/>
</dbReference>
<dbReference type="PROSITE" id="PS51456">
    <property type="entry name" value="MYOSIN_MOTOR"/>
    <property type="match status" value="1"/>
</dbReference>
<evidence type="ECO:0000313" key="9">
    <source>
        <dbReference type="EMBL" id="KAF0037129.1"/>
    </source>
</evidence>
<evidence type="ECO:0000259" key="8">
    <source>
        <dbReference type="PROSITE" id="PS51456"/>
    </source>
</evidence>
<evidence type="ECO:0000256" key="6">
    <source>
        <dbReference type="SAM" id="MobiDB-lite"/>
    </source>
</evidence>
<proteinExistence type="inferred from homology"/>
<dbReference type="InterPro" id="IPR051567">
    <property type="entry name" value="Unconventional_Myosin_ATPase"/>
</dbReference>
<dbReference type="Pfam" id="PF00063">
    <property type="entry name" value="Myosin_head"/>
    <property type="match status" value="2"/>
</dbReference>
<evidence type="ECO:0000313" key="10">
    <source>
        <dbReference type="Proteomes" id="UP000438429"/>
    </source>
</evidence>
<comment type="caution">
    <text evidence="5">Lacks conserved residue(s) required for the propagation of feature annotation.</text>
</comment>
<dbReference type="EMBL" id="VEVO01000009">
    <property type="protein sequence ID" value="KAF0037129.1"/>
    <property type="molecule type" value="Genomic_DNA"/>
</dbReference>
<sequence length="1401" mass="155307">MAQQSLRRMSPASPQPSLKHMPYPASPRLSPRLSRQSSPHLPPRAEMYVSEPYGDPYADQLVAPSSPMLSNALHNQAIQQASFSSHLGPGMVGMNEMAPEYVEPYAPSNPSLSGAIQNQTIRDASYMSSLQRPMPPYEQPMAPSSPMLSRALQNHVIQDASYASPLQRPMSPYEQPTAPSSPMLSGALQNHVIRDASYASPLQRPMSPYEQPMAPPSPMLSGALQNHVIRDASYASPLQRPMSPYEQPIPPSSPMLSGALQNRAVREASYASPLQRPQSPYTPSVPSSPMLSGAMRHGQALRGVASYQTPQLRSPYGPTVVTPYDYISEPGPGPLLHDALQNRSGLQNVSSLRSPMMQRRNPYATAGPQLHSALQQNPNLRQASYQTPVQLRRSPYGPPSPSSPMLGSALQNPQLMQASYRLPDGTLVSPYADSRSSPMLGHALQNQQVRGASYTLPDGSVIRDPRVPQRPMSPNLSRALQNQDLKTASYTLPDGTIIDPRHPQPISPNLAKALTNPALREASYSLPDGTIVIDPRKQKSPNLAAALQNPYLKSASYTLPDGTIIIDPRKPASPNLSNALQNSLLRDASFTLPGGIHDPNTPITPNLAMALSNPALKGASYTLPDGTIIVDPRKPKTPNLTAALQNPYLKGVSFTLPDGTIIIDPRKPVGPNLSKALLNENLRSASYQLPDGSLVIPGQKPSAPNLSSALRQNKGLRSAGLYHLPDNSALSGVPKPTSPNLKSAMKNDDLRALRYRLPDGSVLTRRFHNPSLNDAIQNQQLRYASYRVPTGLQGEDNVYAVVPPYGPHSGHWARNARGAGDGGEDVWAAERVLPHGTLQNLSKWAMYREDGVMEGYSPIPRFADGHQDPDWAPDRDRAPGQSWYDKIFSILSMPTTCHRVKRWAEGMEDMTQLPELNENTVLMNLKKRFDQEFVYTYIGSILVSVNPYKLLNIYGTDMVLQYEGRGLGDNPPHLFAIANLSYTTMMDAKKDQCIVISGESGSGKTEATKLILRYLTAIHHKRNITQQVATVTLLSMVIGQILEATPLLESFGNAKTVRNDNSSRFGKYTQIFMEDVINGTRIKLIAAPKFRVTLLCSMYLNFRDAVAKILYSLLFSWLTERINGRVYPRNEALSISILDIYGFEELQVNSFEQLCINYANETLQFFFNRVVLQEEQIEWHQKPVSHNQACLDLIAAKPHGILRILDDQCGFPQATDHTFLQKCHYHHGNNPLYARPKMPLPEFTLKHFAGKVTYQVNKFLDKNFDMVRQDVLDLFTQSKNRVRRANTLSHPYISRSLLLCCIPMKVLSCAVDLSSTSIQIQMCSIVSELIYCMNTLCVRVQMVSRLFLRHSESVSQQRANVRHSSTARRYQANTVSAKFQSSLQELLEKMERFVQNTSHSI</sequence>
<evidence type="ECO:0000256" key="5">
    <source>
        <dbReference type="PROSITE-ProRule" id="PRU00782"/>
    </source>
</evidence>
<evidence type="ECO:0000256" key="3">
    <source>
        <dbReference type="ARBA" id="ARBA00023123"/>
    </source>
</evidence>
<feature type="binding site" evidence="5">
    <location>
        <begin position="998"/>
        <end position="1005"/>
    </location>
    <ligand>
        <name>ATP</name>
        <dbReference type="ChEBI" id="CHEBI:30616"/>
    </ligand>
</feature>
<feature type="region of interest" description="Disordered" evidence="6">
    <location>
        <begin position="1"/>
        <end position="44"/>
    </location>
</feature>
<keyword evidence="1 5" id="KW-0547">Nucleotide-binding</keyword>
<dbReference type="PANTHER" id="PTHR22692">
    <property type="entry name" value="MYOSIN VII, XV"/>
    <property type="match status" value="1"/>
</dbReference>